<dbReference type="EMBL" id="CP067422">
    <property type="protein sequence ID" value="QQP93651.1"/>
    <property type="molecule type" value="Genomic_DNA"/>
</dbReference>
<feature type="compositionally biased region" description="Polar residues" evidence="1">
    <location>
        <begin position="43"/>
        <end position="57"/>
    </location>
</feature>
<keyword evidence="3" id="KW-1185">Reference proteome</keyword>
<evidence type="ECO:0000313" key="3">
    <source>
        <dbReference type="Proteomes" id="UP000595197"/>
    </source>
</evidence>
<gene>
    <name evidence="2" type="ORF">IGS68_32035</name>
</gene>
<geneLocation type="plasmid" evidence="2 3">
    <name>pTT6-2</name>
</geneLocation>
<proteinExistence type="predicted"/>
<accession>A0ABX7BIS5</accession>
<name>A0ABX7BIS5_9PROT</name>
<evidence type="ECO:0000256" key="1">
    <source>
        <dbReference type="SAM" id="MobiDB-lite"/>
    </source>
</evidence>
<sequence>MLTDAPIEIALLVFVATMAATALASVMHTFLAKGSAPEFARPANSNDPAGLSPSGTRRPNLRVVA</sequence>
<protein>
    <submittedName>
        <fullName evidence="2">Uncharacterized protein</fullName>
    </submittedName>
</protein>
<evidence type="ECO:0000313" key="2">
    <source>
        <dbReference type="EMBL" id="QQP93651.1"/>
    </source>
</evidence>
<organism evidence="2 3">
    <name type="scientific">Skermanella cutis</name>
    <dbReference type="NCBI Taxonomy" id="2775420"/>
    <lineage>
        <taxon>Bacteria</taxon>
        <taxon>Pseudomonadati</taxon>
        <taxon>Pseudomonadota</taxon>
        <taxon>Alphaproteobacteria</taxon>
        <taxon>Rhodospirillales</taxon>
        <taxon>Azospirillaceae</taxon>
        <taxon>Skermanella</taxon>
    </lineage>
</organism>
<feature type="region of interest" description="Disordered" evidence="1">
    <location>
        <begin position="38"/>
        <end position="65"/>
    </location>
</feature>
<keyword evidence="2" id="KW-0614">Plasmid</keyword>
<reference evidence="2" key="1">
    <citation type="submission" date="2021-02" db="EMBL/GenBank/DDBJ databases">
        <title>Skermanella TT6 skin isolate.</title>
        <authorList>
            <person name="Lee K."/>
            <person name="Ganzorig M."/>
        </authorList>
    </citation>
    <scope>NUCLEOTIDE SEQUENCE</scope>
    <source>
        <strain evidence="2">TT6</strain>
    </source>
</reference>
<dbReference type="RefSeq" id="WP_201083374.1">
    <property type="nucleotide sequence ID" value="NZ_CP067422.1"/>
</dbReference>
<dbReference type="Proteomes" id="UP000595197">
    <property type="component" value="Plasmid pTT6-2"/>
</dbReference>